<feature type="region of interest" description="Disordered" evidence="1">
    <location>
        <begin position="12"/>
        <end position="43"/>
    </location>
</feature>
<dbReference type="EMBL" id="MN740562">
    <property type="protein sequence ID" value="QHU33779.1"/>
    <property type="molecule type" value="Genomic_DNA"/>
</dbReference>
<sequence>MNVFLILSVISTSPSPSPPPLPPPPSLPSPPMMPPSPPMMPPTSSALSTGAIIGIAVGASALVCLFFVCLYMYCRGKKSTQAEQMVDEEINMVEDARIASAIPPSRDGFPDAGRPNGWDDNRVSIKPVDPPVPEMADQPVSNAPVNRKKRPPPPKKVVVVGQEPPTLPSVVYEKPPPVPVVKKFVNFPVTAVSTLAGVVINSKSASREEEPTTALRPRK</sequence>
<evidence type="ECO:0000256" key="1">
    <source>
        <dbReference type="SAM" id="MobiDB-lite"/>
    </source>
</evidence>
<organism evidence="3">
    <name type="scientific">viral metagenome</name>
    <dbReference type="NCBI Taxonomy" id="1070528"/>
    <lineage>
        <taxon>unclassified sequences</taxon>
        <taxon>metagenomes</taxon>
        <taxon>organismal metagenomes</taxon>
    </lineage>
</organism>
<evidence type="ECO:0000256" key="2">
    <source>
        <dbReference type="SAM" id="Phobius"/>
    </source>
</evidence>
<keyword evidence="2" id="KW-1133">Transmembrane helix</keyword>
<keyword evidence="2" id="KW-0812">Transmembrane</keyword>
<protein>
    <submittedName>
        <fullName evidence="3">Uncharacterized protein</fullName>
    </submittedName>
</protein>
<evidence type="ECO:0000313" key="3">
    <source>
        <dbReference type="EMBL" id="QHU33779.1"/>
    </source>
</evidence>
<name>A0A6C0LSP8_9ZZZZ</name>
<reference evidence="3" key="1">
    <citation type="journal article" date="2020" name="Nature">
        <title>Giant virus diversity and host interactions through global metagenomics.</title>
        <authorList>
            <person name="Schulz F."/>
            <person name="Roux S."/>
            <person name="Paez-Espino D."/>
            <person name="Jungbluth S."/>
            <person name="Walsh D.A."/>
            <person name="Denef V.J."/>
            <person name="McMahon K.D."/>
            <person name="Konstantinidis K.T."/>
            <person name="Eloe-Fadrosh E.A."/>
            <person name="Kyrpides N.C."/>
            <person name="Woyke T."/>
        </authorList>
    </citation>
    <scope>NUCLEOTIDE SEQUENCE</scope>
    <source>
        <strain evidence="3">GVMAG-S-1016704-121</strain>
    </source>
</reference>
<keyword evidence="2" id="KW-0472">Membrane</keyword>
<accession>A0A6C0LSP8</accession>
<feature type="compositionally biased region" description="Pro residues" evidence="1">
    <location>
        <begin position="15"/>
        <end position="41"/>
    </location>
</feature>
<proteinExistence type="predicted"/>
<dbReference type="AlphaFoldDB" id="A0A6C0LSP8"/>
<feature type="transmembrane region" description="Helical" evidence="2">
    <location>
        <begin position="52"/>
        <end position="74"/>
    </location>
</feature>
<feature type="region of interest" description="Disordered" evidence="1">
    <location>
        <begin position="102"/>
        <end position="160"/>
    </location>
</feature>